<evidence type="ECO:0000256" key="7">
    <source>
        <dbReference type="SAM" id="MobiDB-lite"/>
    </source>
</evidence>
<feature type="domain" description="C2H2-type" evidence="8">
    <location>
        <begin position="412"/>
        <end position="440"/>
    </location>
</feature>
<dbReference type="Gene3D" id="3.30.160.60">
    <property type="entry name" value="Classic Zinc Finger"/>
    <property type="match status" value="6"/>
</dbReference>
<evidence type="ECO:0000313" key="10">
    <source>
        <dbReference type="EMBL" id="CAB3261114.1"/>
    </source>
</evidence>
<dbReference type="SMART" id="SM00355">
    <property type="entry name" value="ZnF_C2H2"/>
    <property type="match status" value="10"/>
</dbReference>
<feature type="domain" description="C2H2-type" evidence="8">
    <location>
        <begin position="557"/>
        <end position="585"/>
    </location>
</feature>
<feature type="domain" description="C2H2-type" evidence="8">
    <location>
        <begin position="440"/>
        <end position="468"/>
    </location>
</feature>
<keyword evidence="1 6" id="KW-0479">Metal-binding</keyword>
<feature type="region of interest" description="Disordered" evidence="7">
    <location>
        <begin position="150"/>
        <end position="216"/>
    </location>
</feature>
<feature type="domain" description="C2H2-type" evidence="8">
    <location>
        <begin position="529"/>
        <end position="556"/>
    </location>
</feature>
<dbReference type="SUPFAM" id="SSF57667">
    <property type="entry name" value="beta-beta-alpha zinc fingers"/>
    <property type="match status" value="6"/>
</dbReference>
<feature type="compositionally biased region" description="Polar residues" evidence="7">
    <location>
        <begin position="175"/>
        <end position="188"/>
    </location>
</feature>
<keyword evidence="3 5" id="KW-0863">Zinc-finger</keyword>
<feature type="binding site" evidence="6">
    <location>
        <position position="68"/>
    </location>
    <ligand>
        <name>Zn(2+)</name>
        <dbReference type="ChEBI" id="CHEBI:29105"/>
    </ligand>
</feature>
<keyword evidence="2" id="KW-0677">Repeat</keyword>
<feature type="binding site" evidence="6">
    <location>
        <position position="20"/>
    </location>
    <ligand>
        <name>Zn(2+)</name>
        <dbReference type="ChEBI" id="CHEBI:29105"/>
    </ligand>
</feature>
<feature type="compositionally biased region" description="Basic and acidic residues" evidence="7">
    <location>
        <begin position="150"/>
        <end position="166"/>
    </location>
</feature>
<dbReference type="Pfam" id="PF00096">
    <property type="entry name" value="zf-C2H2"/>
    <property type="match status" value="3"/>
</dbReference>
<dbReference type="GO" id="GO:0005634">
    <property type="term" value="C:nucleus"/>
    <property type="evidence" value="ECO:0007669"/>
    <property type="project" value="InterPro"/>
</dbReference>
<evidence type="ECO:0000256" key="3">
    <source>
        <dbReference type="ARBA" id="ARBA00022771"/>
    </source>
</evidence>
<dbReference type="Gene3D" id="3.40.1800.20">
    <property type="match status" value="1"/>
</dbReference>
<organism evidence="10 11">
    <name type="scientific">Arctia plantaginis</name>
    <name type="common">Wood tiger moth</name>
    <name type="synonym">Phalaena plantaginis</name>
    <dbReference type="NCBI Taxonomy" id="874455"/>
    <lineage>
        <taxon>Eukaryota</taxon>
        <taxon>Metazoa</taxon>
        <taxon>Ecdysozoa</taxon>
        <taxon>Arthropoda</taxon>
        <taxon>Hexapoda</taxon>
        <taxon>Insecta</taxon>
        <taxon>Pterygota</taxon>
        <taxon>Neoptera</taxon>
        <taxon>Endopterygota</taxon>
        <taxon>Lepidoptera</taxon>
        <taxon>Glossata</taxon>
        <taxon>Ditrysia</taxon>
        <taxon>Noctuoidea</taxon>
        <taxon>Erebidae</taxon>
        <taxon>Arctiinae</taxon>
        <taxon>Arctia</taxon>
    </lineage>
</organism>
<proteinExistence type="predicted"/>
<dbReference type="PROSITE" id="PS00028">
    <property type="entry name" value="ZINC_FINGER_C2H2_1"/>
    <property type="match status" value="9"/>
</dbReference>
<protein>
    <submittedName>
        <fullName evidence="10">Uncharacterized protein</fullName>
    </submittedName>
</protein>
<dbReference type="PROSITE" id="PS50157">
    <property type="entry name" value="ZINC_FINGER_C2H2_2"/>
    <property type="match status" value="8"/>
</dbReference>
<feature type="binding site" evidence="6">
    <location>
        <position position="71"/>
    </location>
    <ligand>
        <name>Zn(2+)</name>
        <dbReference type="ChEBI" id="CHEBI:29105"/>
    </ligand>
</feature>
<dbReference type="EMBL" id="CADEBD010000959">
    <property type="protein sequence ID" value="CAB3261114.1"/>
    <property type="molecule type" value="Genomic_DNA"/>
</dbReference>
<evidence type="ECO:0000256" key="2">
    <source>
        <dbReference type="ARBA" id="ARBA00022737"/>
    </source>
</evidence>
<evidence type="ECO:0000256" key="5">
    <source>
        <dbReference type="PROSITE-ProRule" id="PRU00042"/>
    </source>
</evidence>
<dbReference type="OrthoDB" id="10264154at2759"/>
<dbReference type="FunFam" id="3.30.160.60:FF:000100">
    <property type="entry name" value="Zinc finger 45-like"/>
    <property type="match status" value="1"/>
</dbReference>
<sequence length="588" mass="68043">MVDPSYADSWLSQPDVCRCCLSANGTWDVTSTYITEAGENEVYSTMLLECYGITLSNLLEWGPSRMVCAFCVSRLRDATNFRKQVILADQHFEAYCNSIRPRVFKPVILKADSPHDQRNSSDSDDDDVKTIDVLALTDSTEAPIVDRISTKKKSDQIGKKRYPRTDIDDDLESDTPMSEVSRKNNVTESIDERTVIADDPLDQDSVDGARPPPKKKRKVAYENMKFMSEGHITNQNLRSNITLVLKYTTVLPFKQINNNQFFCHYCDKPYLLFKDLKNHIKVRHWNITEAQIKRTIRCPKDLVKADVSDISCRLCGSNYNTIEKLVEHLKGLHSKTFHMIPDLKHSHGILGFDLSEGKLRCAVCAKEFKFFKKLSIHMNDHDTDYICHICGKRFVARHRLATHVARHRSSEFKCNFCSKKFKSASAKDCHTRKAHKPLKFKCPECPQEFAQYLHRLKHMAERHKFKKPDFRCEHCSKVFAHHSALAKHIKHSHFQHEIDKFLCEICDKIFSSKWLAERHLITHTGKKNFECEYCSKKFAKKYTLDIHVKTHLDERKHACPECESAFVQKISLIKHVKAIHPNLDIKAL</sequence>
<evidence type="ECO:0000256" key="1">
    <source>
        <dbReference type="ARBA" id="ARBA00022723"/>
    </source>
</evidence>
<dbReference type="Proteomes" id="UP000494256">
    <property type="component" value="Unassembled WGS sequence"/>
</dbReference>
<feature type="binding site" evidence="6">
    <location>
        <position position="17"/>
    </location>
    <ligand>
        <name>Zn(2+)</name>
        <dbReference type="ChEBI" id="CHEBI:29105"/>
    </ligand>
</feature>
<accession>A0A8S1BN16</accession>
<dbReference type="InterPro" id="IPR013087">
    <property type="entry name" value="Znf_C2H2_type"/>
</dbReference>
<evidence type="ECO:0000256" key="4">
    <source>
        <dbReference type="ARBA" id="ARBA00022833"/>
    </source>
</evidence>
<dbReference type="PANTHER" id="PTHR24379:SF121">
    <property type="entry name" value="C2H2-TYPE DOMAIN-CONTAINING PROTEIN"/>
    <property type="match status" value="1"/>
</dbReference>
<dbReference type="InterPro" id="IPR012934">
    <property type="entry name" value="Znf_AD"/>
</dbReference>
<dbReference type="PANTHER" id="PTHR24379">
    <property type="entry name" value="KRAB AND ZINC FINGER DOMAIN-CONTAINING"/>
    <property type="match status" value="1"/>
</dbReference>
<dbReference type="SUPFAM" id="SSF57716">
    <property type="entry name" value="Glucocorticoid receptor-like (DNA-binding domain)"/>
    <property type="match status" value="1"/>
</dbReference>
<dbReference type="InterPro" id="IPR036236">
    <property type="entry name" value="Znf_C2H2_sf"/>
</dbReference>
<feature type="domain" description="ZAD" evidence="9">
    <location>
        <begin position="15"/>
        <end position="95"/>
    </location>
</feature>
<dbReference type="SMART" id="SM00868">
    <property type="entry name" value="zf-AD"/>
    <property type="match status" value="1"/>
</dbReference>
<dbReference type="PROSITE" id="PS51915">
    <property type="entry name" value="ZAD"/>
    <property type="match status" value="1"/>
</dbReference>
<feature type="domain" description="C2H2-type" evidence="8">
    <location>
        <begin position="310"/>
        <end position="334"/>
    </location>
</feature>
<reference evidence="10 11" key="1">
    <citation type="submission" date="2020-04" db="EMBL/GenBank/DDBJ databases">
        <authorList>
            <person name="Wallbank WR R."/>
            <person name="Pardo Diaz C."/>
            <person name="Kozak K."/>
            <person name="Martin S."/>
            <person name="Jiggins C."/>
            <person name="Moest M."/>
            <person name="Warren A I."/>
            <person name="Byers J.R.P. K."/>
            <person name="Montejo-Kovacevich G."/>
            <person name="Yen C E."/>
        </authorList>
    </citation>
    <scope>NUCLEOTIDE SEQUENCE [LARGE SCALE GENOMIC DNA]</scope>
</reference>
<dbReference type="Pfam" id="PF07776">
    <property type="entry name" value="zf-AD"/>
    <property type="match status" value="1"/>
</dbReference>
<feature type="domain" description="C2H2-type" evidence="8">
    <location>
        <begin position="385"/>
        <end position="412"/>
    </location>
</feature>
<keyword evidence="4 6" id="KW-0862">Zinc</keyword>
<comment type="caution">
    <text evidence="10">The sequence shown here is derived from an EMBL/GenBank/DDBJ whole genome shotgun (WGS) entry which is preliminary data.</text>
</comment>
<gene>
    <name evidence="10" type="ORF">APLA_LOCUS17319</name>
</gene>
<feature type="domain" description="C2H2-type" evidence="8">
    <location>
        <begin position="501"/>
        <end position="528"/>
    </location>
</feature>
<evidence type="ECO:0000259" key="8">
    <source>
        <dbReference type="PROSITE" id="PS50157"/>
    </source>
</evidence>
<dbReference type="AlphaFoldDB" id="A0A8S1BN16"/>
<name>A0A8S1BN16_ARCPL</name>
<evidence type="ECO:0000259" key="9">
    <source>
        <dbReference type="PROSITE" id="PS51915"/>
    </source>
</evidence>
<dbReference type="GO" id="GO:0008270">
    <property type="term" value="F:zinc ion binding"/>
    <property type="evidence" value="ECO:0007669"/>
    <property type="project" value="UniProtKB-UniRule"/>
</dbReference>
<evidence type="ECO:0000313" key="11">
    <source>
        <dbReference type="Proteomes" id="UP000494256"/>
    </source>
</evidence>
<evidence type="ECO:0000256" key="6">
    <source>
        <dbReference type="PROSITE-ProRule" id="PRU01263"/>
    </source>
</evidence>
<feature type="domain" description="C2H2-type" evidence="8">
    <location>
        <begin position="470"/>
        <end position="498"/>
    </location>
</feature>